<feature type="compositionally biased region" description="Polar residues" evidence="1">
    <location>
        <begin position="43"/>
        <end position="54"/>
    </location>
</feature>
<comment type="caution">
    <text evidence="4">The sequence shown here is derived from an EMBL/GenBank/DDBJ whole genome shotgun (WGS) entry which is preliminary data.</text>
</comment>
<reference evidence="4 5" key="1">
    <citation type="submission" date="2019-01" db="EMBL/GenBank/DDBJ databases">
        <title>Nuclear Genome Assembly of the Microalgal Biofuel strain Nannochloropsis salina CCMP1776.</title>
        <authorList>
            <person name="Hovde B."/>
        </authorList>
    </citation>
    <scope>NUCLEOTIDE SEQUENCE [LARGE SCALE GENOMIC DNA]</scope>
    <source>
        <strain evidence="4 5">CCMP1776</strain>
    </source>
</reference>
<evidence type="ECO:0000259" key="3">
    <source>
        <dbReference type="PROSITE" id="PS50053"/>
    </source>
</evidence>
<keyword evidence="2" id="KW-1133">Transmembrane helix</keyword>
<dbReference type="InterPro" id="IPR000626">
    <property type="entry name" value="Ubiquitin-like_dom"/>
</dbReference>
<feature type="region of interest" description="Disordered" evidence="1">
    <location>
        <begin position="433"/>
        <end position="476"/>
    </location>
</feature>
<dbReference type="Gene3D" id="3.10.20.90">
    <property type="entry name" value="Phosphatidylinositol 3-kinase Catalytic Subunit, Chain A, domain 1"/>
    <property type="match status" value="1"/>
</dbReference>
<evidence type="ECO:0000256" key="1">
    <source>
        <dbReference type="SAM" id="MobiDB-lite"/>
    </source>
</evidence>
<feature type="compositionally biased region" description="Low complexity" evidence="1">
    <location>
        <begin position="9"/>
        <end position="23"/>
    </location>
</feature>
<evidence type="ECO:0000313" key="5">
    <source>
        <dbReference type="Proteomes" id="UP000355283"/>
    </source>
</evidence>
<dbReference type="PANTHER" id="PTHR28049:SF1">
    <property type="entry name" value="DSC E3 UBIQUITIN LIGASE COMPLEX SUBUNIT 3"/>
    <property type="match status" value="1"/>
</dbReference>
<proteinExistence type="predicted"/>
<evidence type="ECO:0000256" key="2">
    <source>
        <dbReference type="SAM" id="Phobius"/>
    </source>
</evidence>
<dbReference type="AlphaFoldDB" id="A0A4D9DA21"/>
<dbReference type="GO" id="GO:0005783">
    <property type="term" value="C:endoplasmic reticulum"/>
    <property type="evidence" value="ECO:0007669"/>
    <property type="project" value="TreeGrafter"/>
</dbReference>
<dbReference type="OrthoDB" id="419317at2759"/>
<organism evidence="4 5">
    <name type="scientific">Nannochloropsis salina CCMP1776</name>
    <dbReference type="NCBI Taxonomy" id="1027361"/>
    <lineage>
        <taxon>Eukaryota</taxon>
        <taxon>Sar</taxon>
        <taxon>Stramenopiles</taxon>
        <taxon>Ochrophyta</taxon>
        <taxon>Eustigmatophyceae</taxon>
        <taxon>Eustigmatales</taxon>
        <taxon>Monodopsidaceae</taxon>
        <taxon>Microchloropsis</taxon>
        <taxon>Microchloropsis salina</taxon>
    </lineage>
</organism>
<feature type="region of interest" description="Disordered" evidence="1">
    <location>
        <begin position="1"/>
        <end position="129"/>
    </location>
</feature>
<dbReference type="InterPro" id="IPR045226">
    <property type="entry name" value="Dsc3"/>
</dbReference>
<dbReference type="SUPFAM" id="SSF54236">
    <property type="entry name" value="Ubiquitin-like"/>
    <property type="match status" value="1"/>
</dbReference>
<dbReference type="Pfam" id="PF13373">
    <property type="entry name" value="Dsc3_C"/>
    <property type="match status" value="1"/>
</dbReference>
<name>A0A4D9DA21_9STRA</name>
<dbReference type="GO" id="GO:0044695">
    <property type="term" value="C:Dsc E3 ubiquitin ligase complex"/>
    <property type="evidence" value="ECO:0007669"/>
    <property type="project" value="InterPro"/>
</dbReference>
<keyword evidence="2" id="KW-0812">Transmembrane</keyword>
<dbReference type="PROSITE" id="PS50053">
    <property type="entry name" value="UBIQUITIN_2"/>
    <property type="match status" value="1"/>
</dbReference>
<sequence>MSEVTDPLNPRGGNTTTTPRTPNSGASDESDSSETGLLLGRVTGSSSTAPALNKSSRRNGSTSVSSSTTSSNNTSTTESDACIRTSGTRVRGTPPPSSSPPPLPPPTQSSPGLPSAQFVASGPRSTPGVATVRELPADVLIHAKSSITCHDGTSQLDSTILNGGTPGSEKLISLRIKTLDSKEHLVEVDASCLTVSELKSKLSRSLPGAEGKFLRLITQGKLLTPDTASLESFRISDRAVVHCVFSDQPPRAHIRVDLERGAGSGEVEYPDVNDDPAQRRGFDRLRTHGFSIQEVAALRSYFNAQVVAYAASREAEEGPDAETVEERRLRMEDEWMGRQGEESEFALNTNRVVATRAVFAARRGGMEDGRGLEMGTGTSRDFLYGFIMGFALGFISLFWLWNVPQTHTQKMGIILGVSCSLGWNIIRRAEMEGETGEGGEEGSDFPPGFGGAGVDGGPAGGVGERGTPIHGTGVGQ</sequence>
<dbReference type="Pfam" id="PF00240">
    <property type="entry name" value="ubiquitin"/>
    <property type="match status" value="1"/>
</dbReference>
<feature type="domain" description="Ubiquitin-like" evidence="3">
    <location>
        <begin position="172"/>
        <end position="242"/>
    </location>
</feature>
<feature type="compositionally biased region" description="Low complexity" evidence="1">
    <location>
        <begin position="58"/>
        <end position="79"/>
    </location>
</feature>
<dbReference type="InterPro" id="IPR025390">
    <property type="entry name" value="Dsc3_C"/>
</dbReference>
<feature type="compositionally biased region" description="Gly residues" evidence="1">
    <location>
        <begin position="448"/>
        <end position="464"/>
    </location>
</feature>
<dbReference type="Proteomes" id="UP000355283">
    <property type="component" value="Unassembled WGS sequence"/>
</dbReference>
<protein>
    <recommendedName>
        <fullName evidence="3">Ubiquitin-like domain-containing protein</fullName>
    </recommendedName>
</protein>
<keyword evidence="2" id="KW-0472">Membrane</keyword>
<feature type="compositionally biased region" description="Pro residues" evidence="1">
    <location>
        <begin position="93"/>
        <end position="108"/>
    </location>
</feature>
<feature type="transmembrane region" description="Helical" evidence="2">
    <location>
        <begin position="382"/>
        <end position="401"/>
    </location>
</feature>
<keyword evidence="5" id="KW-1185">Reference proteome</keyword>
<dbReference type="SMART" id="SM00213">
    <property type="entry name" value="UBQ"/>
    <property type="match status" value="1"/>
</dbReference>
<dbReference type="EMBL" id="SDOX01000001">
    <property type="protein sequence ID" value="TFJ88452.1"/>
    <property type="molecule type" value="Genomic_DNA"/>
</dbReference>
<dbReference type="PANTHER" id="PTHR28049">
    <property type="entry name" value="TRANSMEMBRANE PROTEIN YOR223W"/>
    <property type="match status" value="1"/>
</dbReference>
<evidence type="ECO:0000313" key="4">
    <source>
        <dbReference type="EMBL" id="TFJ88452.1"/>
    </source>
</evidence>
<gene>
    <name evidence="4" type="ORF">NSK_000026</name>
</gene>
<feature type="compositionally biased region" description="Acidic residues" evidence="1">
    <location>
        <begin position="433"/>
        <end position="443"/>
    </location>
</feature>
<accession>A0A4D9DA21</accession>
<dbReference type="InterPro" id="IPR029071">
    <property type="entry name" value="Ubiquitin-like_domsf"/>
</dbReference>